<reference evidence="15 16" key="1">
    <citation type="journal article" date="2019" name="Emerg. Microbes Infect.">
        <title>Comprehensive subspecies identification of 175 nontuberculous mycobacteria species based on 7547 genomic profiles.</title>
        <authorList>
            <person name="Matsumoto Y."/>
            <person name="Kinjo T."/>
            <person name="Motooka D."/>
            <person name="Nabeya D."/>
            <person name="Jung N."/>
            <person name="Uechi K."/>
            <person name="Horii T."/>
            <person name="Iida T."/>
            <person name="Fujita J."/>
            <person name="Nakamura S."/>
        </authorList>
    </citation>
    <scope>NUCLEOTIDE SEQUENCE [LARGE SCALE GENOMIC DNA]</scope>
    <source>
        <strain evidence="15 16">JCM 30396</strain>
    </source>
</reference>
<dbReference type="InterPro" id="IPR043130">
    <property type="entry name" value="CDP-OH_PTrfase_TM_dom"/>
</dbReference>
<name>A0A7I7TAK5_9MYCO</name>
<evidence type="ECO:0000256" key="6">
    <source>
        <dbReference type="ARBA" id="ARBA00022692"/>
    </source>
</evidence>
<keyword evidence="10" id="KW-0594">Phospholipid biosynthesis</keyword>
<evidence type="ECO:0000256" key="14">
    <source>
        <dbReference type="SAM" id="Phobius"/>
    </source>
</evidence>
<dbReference type="InterPro" id="IPR000462">
    <property type="entry name" value="CDP-OH_P_trans"/>
</dbReference>
<evidence type="ECO:0000256" key="12">
    <source>
        <dbReference type="NCBIfam" id="TIGR00560"/>
    </source>
</evidence>
<comment type="subcellular location">
    <subcellularLocation>
        <location evidence="1">Membrane</location>
        <topology evidence="1">Multi-pass membrane protein</topology>
    </subcellularLocation>
</comment>
<evidence type="ECO:0000256" key="1">
    <source>
        <dbReference type="ARBA" id="ARBA00004141"/>
    </source>
</evidence>
<protein>
    <recommendedName>
        <fullName evidence="12">CDP-diacylglycerol--glycerol-3-phosphate 3-phosphatidyltransferase</fullName>
        <ecNumber evidence="12">2.7.8.5</ecNumber>
    </recommendedName>
</protein>
<dbReference type="Proteomes" id="UP000467148">
    <property type="component" value="Chromosome"/>
</dbReference>
<evidence type="ECO:0000256" key="8">
    <source>
        <dbReference type="ARBA" id="ARBA00023098"/>
    </source>
</evidence>
<dbReference type="KEGG" id="mhev:MHEL_45250"/>
<keyword evidence="8" id="KW-0443">Lipid metabolism</keyword>
<dbReference type="PIRSF" id="PIRSF000847">
    <property type="entry name" value="Phos_ph_gly_syn"/>
    <property type="match status" value="1"/>
</dbReference>
<keyword evidence="6 14" id="KW-0812">Transmembrane</keyword>
<keyword evidence="7 14" id="KW-1133">Transmembrane helix</keyword>
<comment type="similarity">
    <text evidence="3 13">Belongs to the CDP-alcohol phosphatidyltransferase class-I family.</text>
</comment>
<organism evidence="15 16">
    <name type="scientific">Mycolicibacterium helvum</name>
    <dbReference type="NCBI Taxonomy" id="1534349"/>
    <lineage>
        <taxon>Bacteria</taxon>
        <taxon>Bacillati</taxon>
        <taxon>Actinomycetota</taxon>
        <taxon>Actinomycetes</taxon>
        <taxon>Mycobacteriales</taxon>
        <taxon>Mycobacteriaceae</taxon>
        <taxon>Mycolicibacterium</taxon>
    </lineage>
</organism>
<dbReference type="InterPro" id="IPR004570">
    <property type="entry name" value="Phosphatidylglycerol_P_synth"/>
</dbReference>
<keyword evidence="5 13" id="KW-0808">Transferase</keyword>
<evidence type="ECO:0000256" key="2">
    <source>
        <dbReference type="ARBA" id="ARBA00005074"/>
    </source>
</evidence>
<dbReference type="GO" id="GO:0008444">
    <property type="term" value="F:CDP-diacylglycerol-glycerol-3-phosphate 3-phosphatidyltransferase activity"/>
    <property type="evidence" value="ECO:0007669"/>
    <property type="project" value="UniProtKB-UniRule"/>
</dbReference>
<dbReference type="PANTHER" id="PTHR14269:SF52">
    <property type="entry name" value="PHOSPHATIDYLGLYCEROPHOSPHATE SYNTHASE-RELATED"/>
    <property type="match status" value="1"/>
</dbReference>
<keyword evidence="11" id="KW-1208">Phospholipid metabolism</keyword>
<evidence type="ECO:0000256" key="13">
    <source>
        <dbReference type="RuleBase" id="RU003750"/>
    </source>
</evidence>
<keyword evidence="9 14" id="KW-0472">Membrane</keyword>
<feature type="transmembrane region" description="Helical" evidence="14">
    <location>
        <begin position="151"/>
        <end position="175"/>
    </location>
</feature>
<dbReference type="UniPathway" id="UPA00085"/>
<dbReference type="GO" id="GO:0046474">
    <property type="term" value="P:glycerophospholipid biosynthetic process"/>
    <property type="evidence" value="ECO:0007669"/>
    <property type="project" value="TreeGrafter"/>
</dbReference>
<evidence type="ECO:0000256" key="10">
    <source>
        <dbReference type="ARBA" id="ARBA00023209"/>
    </source>
</evidence>
<dbReference type="AlphaFoldDB" id="A0A7I7TAK5"/>
<comment type="pathway">
    <text evidence="2">Lipid metabolism; phospholipid metabolism.</text>
</comment>
<dbReference type="PANTHER" id="PTHR14269">
    <property type="entry name" value="CDP-DIACYLGLYCEROL--GLYCEROL-3-PHOSPHATE 3-PHOSPHATIDYLTRANSFERASE-RELATED"/>
    <property type="match status" value="1"/>
</dbReference>
<dbReference type="EC" id="2.7.8.5" evidence="12"/>
<evidence type="ECO:0000256" key="9">
    <source>
        <dbReference type="ARBA" id="ARBA00023136"/>
    </source>
</evidence>
<sequence>MRVANVANLLTGMRLVLVPIFLLALFADSGHESSYRITAFVIFTVAVITDHFDGLLARTYGMVTEFGKLADPIADKMLIGAALIGLSMLGDLPWWVTVVILIRELGITVLRLVVLRHGVIPAGRGGKLKTLVQAVAIGLFVLPLHNWPSPWLTVAWVIMWAAIVLTVLTGVDYVVSAVKDSRDRSAGR</sequence>
<evidence type="ECO:0000256" key="11">
    <source>
        <dbReference type="ARBA" id="ARBA00023264"/>
    </source>
</evidence>
<dbReference type="Gene3D" id="1.20.120.1760">
    <property type="match status" value="1"/>
</dbReference>
<evidence type="ECO:0000313" key="16">
    <source>
        <dbReference type="Proteomes" id="UP000467148"/>
    </source>
</evidence>
<keyword evidence="16" id="KW-1185">Reference proteome</keyword>
<evidence type="ECO:0000256" key="7">
    <source>
        <dbReference type="ARBA" id="ARBA00022989"/>
    </source>
</evidence>
<dbReference type="InterPro" id="IPR050324">
    <property type="entry name" value="CDP-alcohol_PTase-I"/>
</dbReference>
<evidence type="ECO:0000256" key="3">
    <source>
        <dbReference type="ARBA" id="ARBA00010441"/>
    </source>
</evidence>
<gene>
    <name evidence="15" type="primary">pgsA</name>
    <name evidence="15" type="ORF">MHEL_45250</name>
</gene>
<evidence type="ECO:0000313" key="15">
    <source>
        <dbReference type="EMBL" id="BBY66282.1"/>
    </source>
</evidence>
<dbReference type="PROSITE" id="PS00379">
    <property type="entry name" value="CDP_ALCOHOL_P_TRANSF"/>
    <property type="match status" value="1"/>
</dbReference>
<dbReference type="EMBL" id="AP022596">
    <property type="protein sequence ID" value="BBY66282.1"/>
    <property type="molecule type" value="Genomic_DNA"/>
</dbReference>
<dbReference type="InterPro" id="IPR048254">
    <property type="entry name" value="CDP_ALCOHOL_P_TRANSF_CS"/>
</dbReference>
<dbReference type="GO" id="GO:0016020">
    <property type="term" value="C:membrane"/>
    <property type="evidence" value="ECO:0007669"/>
    <property type="project" value="UniProtKB-SubCell"/>
</dbReference>
<evidence type="ECO:0000256" key="4">
    <source>
        <dbReference type="ARBA" id="ARBA00022516"/>
    </source>
</evidence>
<dbReference type="NCBIfam" id="TIGR00560">
    <property type="entry name" value="pgsA"/>
    <property type="match status" value="1"/>
</dbReference>
<accession>A0A7I7TAK5</accession>
<dbReference type="Pfam" id="PF01066">
    <property type="entry name" value="CDP-OH_P_transf"/>
    <property type="match status" value="1"/>
</dbReference>
<proteinExistence type="inferred from homology"/>
<keyword evidence="4" id="KW-0444">Lipid biosynthesis</keyword>
<evidence type="ECO:0000256" key="5">
    <source>
        <dbReference type="ARBA" id="ARBA00022679"/>
    </source>
</evidence>
<feature type="transmembrane region" description="Helical" evidence="14">
    <location>
        <begin position="37"/>
        <end position="57"/>
    </location>
</feature>